<dbReference type="Pfam" id="PF16824">
    <property type="entry name" value="CBM_26"/>
    <property type="match status" value="1"/>
</dbReference>
<evidence type="ECO:0000256" key="10">
    <source>
        <dbReference type="ARBA" id="ARBA00023315"/>
    </source>
</evidence>
<evidence type="ECO:0000259" key="16">
    <source>
        <dbReference type="Pfam" id="PF16824"/>
    </source>
</evidence>
<dbReference type="InterPro" id="IPR031798">
    <property type="entry name" value="AlgX_C"/>
</dbReference>
<keyword evidence="8" id="KW-0016">Alginate biosynthesis</keyword>
<evidence type="ECO:0000313" key="18">
    <source>
        <dbReference type="Proteomes" id="UP000595278"/>
    </source>
</evidence>
<feature type="domain" description="AlgX/AlgJ SGNH hydrolase-like" evidence="15">
    <location>
        <begin position="61"/>
        <end position="326"/>
    </location>
</feature>
<evidence type="ECO:0000256" key="8">
    <source>
        <dbReference type="ARBA" id="ARBA00022841"/>
    </source>
</evidence>
<dbReference type="Gene3D" id="2.60.120.1380">
    <property type="entry name" value="C-terminal carbohydrate-binding module"/>
    <property type="match status" value="1"/>
</dbReference>
<keyword evidence="5" id="KW-0808">Transferase</keyword>
<dbReference type="InterPro" id="IPR031811">
    <property type="entry name" value="ALGX/ALGJ_SGNH-like"/>
</dbReference>
<feature type="disulfide bond" evidence="13">
    <location>
        <begin position="349"/>
        <end position="465"/>
    </location>
</feature>
<dbReference type="InterPro" id="IPR038639">
    <property type="entry name" value="AlgX_C_sf"/>
</dbReference>
<feature type="chain" id="PRO_5036856521" description="Alginate biosynthesis protein AlgX" evidence="14">
    <location>
        <begin position="28"/>
        <end position="466"/>
    </location>
</feature>
<evidence type="ECO:0000256" key="14">
    <source>
        <dbReference type="SAM" id="SignalP"/>
    </source>
</evidence>
<comment type="similarity">
    <text evidence="3">Belongs to the AlgX family.</text>
</comment>
<evidence type="ECO:0000259" key="15">
    <source>
        <dbReference type="Pfam" id="PF16822"/>
    </source>
</evidence>
<feature type="active site" description="Proton acceptor" evidence="12">
    <location>
        <position position="172"/>
    </location>
</feature>
<keyword evidence="7" id="KW-0574">Periplasm</keyword>
<dbReference type="KEGG" id="eaz:JHT90_07910"/>
<keyword evidence="6 14" id="KW-0732">Signal</keyword>
<keyword evidence="9 13" id="KW-1015">Disulfide bond</keyword>
<evidence type="ECO:0000256" key="5">
    <source>
        <dbReference type="ARBA" id="ARBA00022679"/>
    </source>
</evidence>
<organism evidence="17 18">
    <name type="scientific">Entomomonas asaccharolytica</name>
    <dbReference type="NCBI Taxonomy" id="2785331"/>
    <lineage>
        <taxon>Bacteria</taxon>
        <taxon>Pseudomonadati</taxon>
        <taxon>Pseudomonadota</taxon>
        <taxon>Gammaproteobacteria</taxon>
        <taxon>Pseudomonadales</taxon>
        <taxon>Pseudomonadaceae</taxon>
        <taxon>Entomomonas</taxon>
    </lineage>
</organism>
<dbReference type="GO" id="GO:0042597">
    <property type="term" value="C:periplasmic space"/>
    <property type="evidence" value="ECO:0007669"/>
    <property type="project" value="UniProtKB-SubCell"/>
</dbReference>
<dbReference type="AlphaFoldDB" id="A0A974ND04"/>
<sequence length="466" mass="52645">MNFSSINKSISIIIFGLLCLVSTQALAEKNCKDDLSCLICPALHDPVQYQTGAMKLMKELIPGKDRWLFRTMVDLSTDFGIPTERHADFARLMQTFKSKGIHVAMAIQPTRGLMHRDKLYDNDKNKFNYKLATAKLKLLANQMRRAGAVVPDVLPLIESPPKEDYFFRRDHHWTPQGAQITAKLVADEIKKQPFYKDLHKTNYKTSPGVFIPKMGTLNEGLQRVCGNNFGMQYVQGYQTIPENNDADALFGDMPEPEIVLVGTSNSAARENESKQFNFDGFLKQYLSADILNYALPGAGAEGSLLEYLLSENYDAKNPPKLIIWELVANYRLGDELTYRQLIPAVKGGCKKPLLSKTTKMSKLIEGQRIELLSNTADNIQQLNTAGNFLDIKFTDKNLKSFYIFTYYDNGARDKVWFRRPLIVTGGQFHLELSRSDEFKDANLLSVFIQPTQAVNAPISMEVSVCH</sequence>
<name>A0A974ND04_9GAMM</name>
<dbReference type="GO" id="GO:0016746">
    <property type="term" value="F:acyltransferase activity"/>
    <property type="evidence" value="ECO:0007669"/>
    <property type="project" value="UniProtKB-KW"/>
</dbReference>
<reference evidence="17 18" key="1">
    <citation type="submission" date="2021-01" db="EMBL/GenBank/DDBJ databases">
        <title>Entomomonas sp. F2A isolated from a house cricket (Acheta domesticus).</title>
        <authorList>
            <person name="Spergser J."/>
            <person name="Busse H.-J."/>
        </authorList>
    </citation>
    <scope>NUCLEOTIDE SEQUENCE [LARGE SCALE GENOMIC DNA]</scope>
    <source>
        <strain evidence="17 18">F2A</strain>
    </source>
</reference>
<evidence type="ECO:0000256" key="12">
    <source>
        <dbReference type="PIRSR" id="PIRSR638639-50"/>
    </source>
</evidence>
<evidence type="ECO:0000256" key="2">
    <source>
        <dbReference type="ARBA" id="ARBA00005182"/>
    </source>
</evidence>
<comment type="pathway">
    <text evidence="2">Glycan biosynthesis; alginate biosynthesis.</text>
</comment>
<evidence type="ECO:0000256" key="11">
    <source>
        <dbReference type="ARBA" id="ARBA00032384"/>
    </source>
</evidence>
<evidence type="ECO:0000256" key="1">
    <source>
        <dbReference type="ARBA" id="ARBA00004418"/>
    </source>
</evidence>
<feature type="active site" description="Nucleophile" evidence="12">
    <location>
        <position position="264"/>
    </location>
</feature>
<proteinExistence type="inferred from homology"/>
<evidence type="ECO:0000256" key="9">
    <source>
        <dbReference type="ARBA" id="ARBA00023157"/>
    </source>
</evidence>
<dbReference type="CDD" id="cd14441">
    <property type="entry name" value="AlgX_N"/>
    <property type="match status" value="1"/>
</dbReference>
<feature type="active site" evidence="12">
    <location>
        <position position="170"/>
    </location>
</feature>
<dbReference type="Proteomes" id="UP000595278">
    <property type="component" value="Chromosome"/>
</dbReference>
<dbReference type="EMBL" id="CP067393">
    <property type="protein sequence ID" value="QQP84355.1"/>
    <property type="molecule type" value="Genomic_DNA"/>
</dbReference>
<dbReference type="SUPFAM" id="SSF52266">
    <property type="entry name" value="SGNH hydrolase"/>
    <property type="match status" value="2"/>
</dbReference>
<feature type="disulfide bond" evidence="13">
    <location>
        <begin position="40"/>
        <end position="225"/>
    </location>
</feature>
<protein>
    <recommendedName>
        <fullName evidence="4">Alginate biosynthesis protein AlgX</fullName>
    </recommendedName>
    <alternativeName>
        <fullName evidence="11">Probable alginate O-acetyltransferase AlgX</fullName>
    </alternativeName>
</protein>
<dbReference type="Pfam" id="PF16822">
    <property type="entry name" value="ALGX"/>
    <property type="match status" value="1"/>
</dbReference>
<dbReference type="InterPro" id="IPR034655">
    <property type="entry name" value="AlgX_N"/>
</dbReference>
<keyword evidence="10" id="KW-0012">Acyltransferase</keyword>
<gene>
    <name evidence="17" type="ORF">JHT90_07910</name>
</gene>
<dbReference type="CDD" id="cd14487">
    <property type="entry name" value="AlgX_C"/>
    <property type="match status" value="1"/>
</dbReference>
<feature type="signal peptide" evidence="14">
    <location>
        <begin position="1"/>
        <end position="27"/>
    </location>
</feature>
<comment type="subcellular location">
    <subcellularLocation>
        <location evidence="1">Periplasm</location>
    </subcellularLocation>
</comment>
<evidence type="ECO:0000256" key="13">
    <source>
        <dbReference type="PIRSR" id="PIRSR638639-51"/>
    </source>
</evidence>
<evidence type="ECO:0000256" key="7">
    <source>
        <dbReference type="ARBA" id="ARBA00022764"/>
    </source>
</evidence>
<evidence type="ECO:0000313" key="17">
    <source>
        <dbReference type="EMBL" id="QQP84355.1"/>
    </source>
</evidence>
<feature type="domain" description="Alginate biosynthesis protein AlgX C-terminal carbohydrate-binding module" evidence="16">
    <location>
        <begin position="360"/>
        <end position="466"/>
    </location>
</feature>
<dbReference type="GO" id="GO:0042121">
    <property type="term" value="P:alginic acid biosynthetic process"/>
    <property type="evidence" value="ECO:0007669"/>
    <property type="project" value="UniProtKB-KW"/>
</dbReference>
<accession>A0A974ND04</accession>
<evidence type="ECO:0000256" key="4">
    <source>
        <dbReference type="ARBA" id="ARBA00013937"/>
    </source>
</evidence>
<evidence type="ECO:0000256" key="3">
    <source>
        <dbReference type="ARBA" id="ARBA00006553"/>
    </source>
</evidence>
<evidence type="ECO:0000256" key="6">
    <source>
        <dbReference type="ARBA" id="ARBA00022729"/>
    </source>
</evidence>
<keyword evidence="18" id="KW-1185">Reference proteome</keyword>